<comment type="caution">
    <text evidence="2">The sequence shown here is derived from an EMBL/GenBank/DDBJ whole genome shotgun (WGS) entry which is preliminary data.</text>
</comment>
<name>A0ABU8P746_9CORY</name>
<evidence type="ECO:0000313" key="2">
    <source>
        <dbReference type="EMBL" id="MEJ4139647.1"/>
    </source>
</evidence>
<sequence>DGTATGRLWESKSPPTPNNKTQQNTETTGKETDNHRLLLFLRFAATGATRRNFATHVQWL</sequence>
<dbReference type="EMBL" id="JBAHUZ010000053">
    <property type="protein sequence ID" value="MEJ4139647.1"/>
    <property type="molecule type" value="Genomic_DNA"/>
</dbReference>
<organism evidence="2 3">
    <name type="scientific">Corynebacterium marquesiae</name>
    <dbReference type="NCBI Taxonomy" id="2913503"/>
    <lineage>
        <taxon>Bacteria</taxon>
        <taxon>Bacillati</taxon>
        <taxon>Actinomycetota</taxon>
        <taxon>Actinomycetes</taxon>
        <taxon>Mycobacteriales</taxon>
        <taxon>Corynebacteriaceae</taxon>
        <taxon>Corynebacterium</taxon>
    </lineage>
</organism>
<reference evidence="2 3" key="1">
    <citation type="submission" date="2024-02" db="EMBL/GenBank/DDBJ databases">
        <title>Whole genome sequencing and characterization of Corynebacterium isolated from the ocular surface of dry eye disease sufferers.</title>
        <authorList>
            <person name="Naqvi M."/>
        </authorList>
    </citation>
    <scope>NUCLEOTIDE SEQUENCE [LARGE SCALE GENOMIC DNA]</scope>
    <source>
        <strain evidence="2 3">PCR27</strain>
    </source>
</reference>
<proteinExistence type="predicted"/>
<feature type="region of interest" description="Disordered" evidence="1">
    <location>
        <begin position="1"/>
        <end position="33"/>
    </location>
</feature>
<gene>
    <name evidence="2" type="ORF">V5S76_11140</name>
</gene>
<feature type="non-terminal residue" evidence="2">
    <location>
        <position position="1"/>
    </location>
</feature>
<accession>A0ABU8P746</accession>
<keyword evidence="3" id="KW-1185">Reference proteome</keyword>
<protein>
    <submittedName>
        <fullName evidence="2">Uncharacterized protein</fullName>
    </submittedName>
</protein>
<evidence type="ECO:0000256" key="1">
    <source>
        <dbReference type="SAM" id="MobiDB-lite"/>
    </source>
</evidence>
<evidence type="ECO:0000313" key="3">
    <source>
        <dbReference type="Proteomes" id="UP001372244"/>
    </source>
</evidence>
<dbReference type="RefSeq" id="WP_337887974.1">
    <property type="nucleotide sequence ID" value="NZ_JBAHUW010000051.1"/>
</dbReference>
<dbReference type="Proteomes" id="UP001372244">
    <property type="component" value="Unassembled WGS sequence"/>
</dbReference>
<feature type="compositionally biased region" description="Polar residues" evidence="1">
    <location>
        <begin position="18"/>
        <end position="27"/>
    </location>
</feature>